<dbReference type="Pfam" id="PF26358">
    <property type="entry name" value="EcdD_BsdD_detox"/>
    <property type="match status" value="1"/>
</dbReference>
<protein>
    <submittedName>
        <fullName evidence="1">Phenolic acid decarboxylase subunit D</fullName>
        <ecNumber evidence="1">4.1.1.-</ecNumber>
    </submittedName>
</protein>
<evidence type="ECO:0000313" key="1">
    <source>
        <dbReference type="EMBL" id="MPL89275.1"/>
    </source>
</evidence>
<dbReference type="EMBL" id="VSSQ01000276">
    <property type="protein sequence ID" value="MPL89275.1"/>
    <property type="molecule type" value="Genomic_DNA"/>
</dbReference>
<dbReference type="NCBIfam" id="NF041205">
    <property type="entry name" value="VdcD"/>
    <property type="match status" value="1"/>
</dbReference>
<organism evidence="1">
    <name type="scientific">bioreactor metagenome</name>
    <dbReference type="NCBI Taxonomy" id="1076179"/>
    <lineage>
        <taxon>unclassified sequences</taxon>
        <taxon>metagenomes</taxon>
        <taxon>ecological metagenomes</taxon>
    </lineage>
</organism>
<gene>
    <name evidence="1" type="primary">bsdD</name>
    <name evidence="1" type="ORF">SDC9_35309</name>
</gene>
<name>A0A644VDQ4_9ZZZZ</name>
<comment type="caution">
    <text evidence="1">The sequence shown here is derived from an EMBL/GenBank/DDBJ whole genome shotgun (WGS) entry which is preliminary data.</text>
</comment>
<dbReference type="EC" id="4.1.1.-" evidence="1"/>
<dbReference type="InterPro" id="IPR047707">
    <property type="entry name" value="VdcD-like"/>
</dbReference>
<dbReference type="GO" id="GO:0016829">
    <property type="term" value="F:lyase activity"/>
    <property type="evidence" value="ECO:0007669"/>
    <property type="project" value="UniProtKB-KW"/>
</dbReference>
<reference evidence="1" key="1">
    <citation type="submission" date="2019-08" db="EMBL/GenBank/DDBJ databases">
        <authorList>
            <person name="Kucharzyk K."/>
            <person name="Murdoch R.W."/>
            <person name="Higgins S."/>
            <person name="Loffler F."/>
        </authorList>
    </citation>
    <scope>NUCLEOTIDE SEQUENCE</scope>
</reference>
<proteinExistence type="predicted"/>
<dbReference type="AlphaFoldDB" id="A0A644VDQ4"/>
<accession>A0A644VDQ4</accession>
<keyword evidence="1" id="KW-0456">Lyase</keyword>
<sequence>MKCPRCDSDAVRVMTKSPVGDVWEVYVCDTCCFSWRSTEDIHVHDVFKLKPEEICKLQHIPPIPPLKSK</sequence>